<feature type="domain" description="BRO1" evidence="3">
    <location>
        <begin position="4"/>
        <end position="416"/>
    </location>
</feature>
<feature type="compositionally biased region" description="Low complexity" evidence="2">
    <location>
        <begin position="751"/>
        <end position="768"/>
    </location>
</feature>
<dbReference type="Gene3D" id="1.20.120.560">
    <property type="entry name" value="alix/aip1 in complex with the ypdl late domain"/>
    <property type="match status" value="1"/>
</dbReference>
<feature type="region of interest" description="Disordered" evidence="2">
    <location>
        <begin position="750"/>
        <end position="915"/>
    </location>
</feature>
<evidence type="ECO:0000259" key="3">
    <source>
        <dbReference type="PROSITE" id="PS51180"/>
    </source>
</evidence>
<dbReference type="SMART" id="SM01041">
    <property type="entry name" value="BRO1"/>
    <property type="match status" value="1"/>
</dbReference>
<keyword evidence="5" id="KW-1185">Reference proteome</keyword>
<dbReference type="PANTHER" id="PTHR23030">
    <property type="entry name" value="PCD6 INTERACTING PROTEIN-RELATED"/>
    <property type="match status" value="1"/>
</dbReference>
<name>A0A0J0XZH2_9TREE</name>
<evidence type="ECO:0000256" key="1">
    <source>
        <dbReference type="ARBA" id="ARBA00038154"/>
    </source>
</evidence>
<dbReference type="Pfam" id="PF03097">
    <property type="entry name" value="BRO1"/>
    <property type="match status" value="1"/>
</dbReference>
<feature type="compositionally biased region" description="Low complexity" evidence="2">
    <location>
        <begin position="796"/>
        <end position="826"/>
    </location>
</feature>
<dbReference type="Gene3D" id="1.20.140.50">
    <property type="entry name" value="alix/aip1 like domains"/>
    <property type="match status" value="1"/>
</dbReference>
<protein>
    <submittedName>
        <fullName evidence="4">BRO1-domain-containing protein</fullName>
    </submittedName>
</protein>
<dbReference type="Proteomes" id="UP000053611">
    <property type="component" value="Unassembled WGS sequence"/>
</dbReference>
<dbReference type="EMBL" id="KQ087177">
    <property type="protein sequence ID" value="KLT46427.1"/>
    <property type="molecule type" value="Genomic_DNA"/>
</dbReference>
<dbReference type="CDD" id="cd09241">
    <property type="entry name" value="BRO1_ScRim20-like"/>
    <property type="match status" value="1"/>
</dbReference>
<gene>
    <name evidence="4" type="ORF">CC85DRAFT_2058</name>
</gene>
<dbReference type="PROSITE" id="PS51180">
    <property type="entry name" value="BRO1"/>
    <property type="match status" value="1"/>
</dbReference>
<organism evidence="4 5">
    <name type="scientific">Cutaneotrichosporon oleaginosum</name>
    <dbReference type="NCBI Taxonomy" id="879819"/>
    <lineage>
        <taxon>Eukaryota</taxon>
        <taxon>Fungi</taxon>
        <taxon>Dikarya</taxon>
        <taxon>Basidiomycota</taxon>
        <taxon>Agaricomycotina</taxon>
        <taxon>Tremellomycetes</taxon>
        <taxon>Trichosporonales</taxon>
        <taxon>Trichosporonaceae</taxon>
        <taxon>Cutaneotrichosporon</taxon>
    </lineage>
</organism>
<dbReference type="AlphaFoldDB" id="A0A0J0XZH2"/>
<sequence length="915" mass="100344">MATNFLAVPSKQALPLPDFPKHLLQYISGHFRDAHPDAFRRDVDSLVGMRKEWVEPKAEAHPEIAKGLMKYHAQLAFVATKFPSDIGVAFAYHLPFPPPYSITPDAPISLNSFTYERASVLYNTAAIYASLAAAERRAEAEGIKRALNYLSSSAGIFNYLITNVLPTLKGEMTSAQAAGYDMSESFLTSMREFVLAQAQECFWQQAVLQGKYKNALIAKLSMKVSEYYRSSLKAANGMDFPSASFFPPNWTNHVLVKANHFEAAAHYRLSQDDHEKGKYGEEIARLRVAEGLAKKGLEAGRKGVNEAVVGDLRSLSGAVKSTLDRAVRDNDLVYVDPVPAASQLAPIAGVGMVKLQTPTEISEPIAWLMNGGSGQPPLFSQLVPYGVHLALSIYDDRKDTLLREMDGRREELDGVAASTLQSLNLPGSLQALERPVGLPPSLIKKAEEVDAAGGADKIRSLLMDVNRLSKSNAKVLEDAMDILDQEATENEQLLERQPHLAESRLPSHVANSNLIAMAGQYDATLKQAAASDATVRAKWEEWRQLIEILSAGEDIINDHVPSTTGSYAALPSSVRPLRASLEELDDRIAHRAALVTEARAIAAHDDVRPEVLQEASRLAHGGSGDVKPEWFEPLFDKAAAKYDRLRDEMDAEAGGQDGLLEQIRKQNEVFLAERKEDPRVKERERRLQDMDMAYWKWREIVDNADEGIKFYNQLANHLQQFKNACSQFLDARRVDVGQVTNQLAHVSFADQPQTQQPQHQQLQHQPQHQHQHQPSPPPPHGFGAPGTPGTPPAAPPHASYGSLPPRTSSATSPPLTSPPQTFSPPAMRSPPPPTAAPFLAHPSSSQWQSGADFLPPPPPQPVIRSGGVPSRAAPAPPAVDSPRRVTRSQARQGPIGDPDHNPYKKEGKRRGEGVI</sequence>
<dbReference type="InterPro" id="IPR025304">
    <property type="entry name" value="ALIX_V_dom"/>
</dbReference>
<dbReference type="Pfam" id="PF13949">
    <property type="entry name" value="ALIX_LYPXL_bnd"/>
    <property type="match status" value="1"/>
</dbReference>
<evidence type="ECO:0000256" key="2">
    <source>
        <dbReference type="SAM" id="MobiDB-lite"/>
    </source>
</evidence>
<evidence type="ECO:0000313" key="4">
    <source>
        <dbReference type="EMBL" id="KLT46427.1"/>
    </source>
</evidence>
<dbReference type="Gene3D" id="1.25.40.280">
    <property type="entry name" value="alix/aip1 like domains"/>
    <property type="match status" value="1"/>
</dbReference>
<proteinExistence type="inferred from homology"/>
<dbReference type="InterPro" id="IPR038499">
    <property type="entry name" value="BRO1_sf"/>
</dbReference>
<reference evidence="4 5" key="1">
    <citation type="submission" date="2015-03" db="EMBL/GenBank/DDBJ databases">
        <title>Genomics and transcriptomics of the oil-accumulating basidiomycete yeast T. oleaginosus allow insights into substrate utilization and the diverse evolutionary trajectories of mating systems in fungi.</title>
        <authorList>
            <consortium name="DOE Joint Genome Institute"/>
            <person name="Kourist R."/>
            <person name="Kracht O."/>
            <person name="Bracharz F."/>
            <person name="Lipzen A."/>
            <person name="Nolan M."/>
            <person name="Ohm R."/>
            <person name="Grigoriev I."/>
            <person name="Sun S."/>
            <person name="Heitman J."/>
            <person name="Bruck T."/>
            <person name="Nowrousian M."/>
        </authorList>
    </citation>
    <scope>NUCLEOTIDE SEQUENCE [LARGE SCALE GENOMIC DNA]</scope>
    <source>
        <strain evidence="4 5">IBC0246</strain>
    </source>
</reference>
<dbReference type="STRING" id="879819.A0A0J0XZH2"/>
<dbReference type="InterPro" id="IPR004328">
    <property type="entry name" value="BRO1_dom"/>
</dbReference>
<evidence type="ECO:0000313" key="5">
    <source>
        <dbReference type="Proteomes" id="UP000053611"/>
    </source>
</evidence>
<dbReference type="PANTHER" id="PTHR23030:SF39">
    <property type="entry name" value="PROGRAMMED CELL DEATH 6-INTERACTING PROTEIN"/>
    <property type="match status" value="1"/>
</dbReference>
<dbReference type="GO" id="GO:0005768">
    <property type="term" value="C:endosome"/>
    <property type="evidence" value="ECO:0007669"/>
    <property type="project" value="TreeGrafter"/>
</dbReference>
<accession>A0A0J0XZH2</accession>
<comment type="similarity">
    <text evidence="1">Belongs to the palA/RIM20 family.</text>
</comment>
<feature type="compositionally biased region" description="Basic and acidic residues" evidence="2">
    <location>
        <begin position="897"/>
        <end position="915"/>
    </location>
</feature>
<dbReference type="OrthoDB" id="64867at2759"/>